<proteinExistence type="predicted"/>
<accession>A0A0A9AN41</accession>
<evidence type="ECO:0000313" key="1">
    <source>
        <dbReference type="EMBL" id="JAD50360.1"/>
    </source>
</evidence>
<dbReference type="EMBL" id="GBRH01247535">
    <property type="protein sequence ID" value="JAD50360.1"/>
    <property type="molecule type" value="Transcribed_RNA"/>
</dbReference>
<name>A0A0A9AN41_ARUDO</name>
<sequence length="46" mass="5060">MNPRPDQPSVLARLRATSMPMSGRTNQRWHLEMGVGGGNHLLQACS</sequence>
<reference evidence="1" key="2">
    <citation type="journal article" date="2015" name="Data Brief">
        <title>Shoot transcriptome of the giant reed, Arundo donax.</title>
        <authorList>
            <person name="Barrero R.A."/>
            <person name="Guerrero F.D."/>
            <person name="Moolhuijzen P."/>
            <person name="Goolsby J.A."/>
            <person name="Tidwell J."/>
            <person name="Bellgard S.E."/>
            <person name="Bellgard M.I."/>
        </authorList>
    </citation>
    <scope>NUCLEOTIDE SEQUENCE</scope>
    <source>
        <tissue evidence="1">Shoot tissue taken approximately 20 cm above the soil surface</tissue>
    </source>
</reference>
<organism evidence="1">
    <name type="scientific">Arundo donax</name>
    <name type="common">Giant reed</name>
    <name type="synonym">Donax arundinaceus</name>
    <dbReference type="NCBI Taxonomy" id="35708"/>
    <lineage>
        <taxon>Eukaryota</taxon>
        <taxon>Viridiplantae</taxon>
        <taxon>Streptophyta</taxon>
        <taxon>Embryophyta</taxon>
        <taxon>Tracheophyta</taxon>
        <taxon>Spermatophyta</taxon>
        <taxon>Magnoliopsida</taxon>
        <taxon>Liliopsida</taxon>
        <taxon>Poales</taxon>
        <taxon>Poaceae</taxon>
        <taxon>PACMAD clade</taxon>
        <taxon>Arundinoideae</taxon>
        <taxon>Arundineae</taxon>
        <taxon>Arundo</taxon>
    </lineage>
</organism>
<reference evidence="1" key="1">
    <citation type="submission" date="2014-09" db="EMBL/GenBank/DDBJ databases">
        <authorList>
            <person name="Magalhaes I.L.F."/>
            <person name="Oliveira U."/>
            <person name="Santos F.R."/>
            <person name="Vidigal T.H.D.A."/>
            <person name="Brescovit A.D."/>
            <person name="Santos A.J."/>
        </authorList>
    </citation>
    <scope>NUCLEOTIDE SEQUENCE</scope>
    <source>
        <tissue evidence="1">Shoot tissue taken approximately 20 cm above the soil surface</tissue>
    </source>
</reference>
<protein>
    <submittedName>
        <fullName evidence="1">Uncharacterized protein</fullName>
    </submittedName>
</protein>
<dbReference type="AlphaFoldDB" id="A0A0A9AN41"/>